<sequence>NRDALMQPYRQRAGEQAANLLGAPAASTMNTDEQGLTSGVSTQGSGLMQGNSDQDYFQQMQYAQGLMNTPGFESAGLNFQNQALQHQLGGDARDQAQTNWQATYDQNELVKQQQLKKDRLGITNTFRDDFEKASAPYRAGTQIYQDFQNMAKSRGAVSNWTMIDDVASIKNAAKLILPAEAVIGDDASLLAQTDKLPVGLQTLINQALGMGKPLTDNQRRDLAQTISERSYMQSQRLDQLENTYRGYAEQESLRSEQIVRPRLEQDTTRYTQPAKATRATNKPAPSDTVGDSQITQQQLDDEYERLHPRGKLERIWDEITR</sequence>
<comment type="caution">
    <text evidence="2">The sequence shown here is derived from an EMBL/GenBank/DDBJ whole genome shotgun (WGS) entry which is preliminary data.</text>
</comment>
<feature type="compositionally biased region" description="Polar residues" evidence="1">
    <location>
        <begin position="289"/>
        <end position="298"/>
    </location>
</feature>
<gene>
    <name evidence="2" type="ORF">S01H1_05292</name>
</gene>
<evidence type="ECO:0000313" key="2">
    <source>
        <dbReference type="EMBL" id="GAF72385.1"/>
    </source>
</evidence>
<reference evidence="2" key="1">
    <citation type="journal article" date="2014" name="Front. Microbiol.">
        <title>High frequency of phylogenetically diverse reductive dehalogenase-homologous genes in deep subseafloor sedimentary metagenomes.</title>
        <authorList>
            <person name="Kawai M."/>
            <person name="Futagami T."/>
            <person name="Toyoda A."/>
            <person name="Takaki Y."/>
            <person name="Nishi S."/>
            <person name="Hori S."/>
            <person name="Arai W."/>
            <person name="Tsubouchi T."/>
            <person name="Morono Y."/>
            <person name="Uchiyama I."/>
            <person name="Ito T."/>
            <person name="Fujiyama A."/>
            <person name="Inagaki F."/>
            <person name="Takami H."/>
        </authorList>
    </citation>
    <scope>NUCLEOTIDE SEQUENCE</scope>
    <source>
        <strain evidence="2">Expedition CK06-06</strain>
    </source>
</reference>
<dbReference type="EMBL" id="BARS01002761">
    <property type="protein sequence ID" value="GAF72385.1"/>
    <property type="molecule type" value="Genomic_DNA"/>
</dbReference>
<organism evidence="2">
    <name type="scientific">marine sediment metagenome</name>
    <dbReference type="NCBI Taxonomy" id="412755"/>
    <lineage>
        <taxon>unclassified sequences</taxon>
        <taxon>metagenomes</taxon>
        <taxon>ecological metagenomes</taxon>
    </lineage>
</organism>
<name>X0T8G8_9ZZZZ</name>
<accession>X0T8G8</accession>
<protein>
    <submittedName>
        <fullName evidence="2">Uncharacterized protein</fullName>
    </submittedName>
</protein>
<proteinExistence type="predicted"/>
<feature type="region of interest" description="Disordered" evidence="1">
    <location>
        <begin position="262"/>
        <end position="302"/>
    </location>
</feature>
<evidence type="ECO:0000256" key="1">
    <source>
        <dbReference type="SAM" id="MobiDB-lite"/>
    </source>
</evidence>
<feature type="non-terminal residue" evidence="2">
    <location>
        <position position="1"/>
    </location>
</feature>
<dbReference type="AlphaFoldDB" id="X0T8G8"/>